<dbReference type="FunFam" id="2.40.50.140:FF:000009">
    <property type="entry name" value="Elongation factor P"/>
    <property type="match status" value="1"/>
</dbReference>
<dbReference type="InterPro" id="IPR015365">
    <property type="entry name" value="Elong-fact-P_C"/>
</dbReference>
<dbReference type="HAMAP" id="MF_00141">
    <property type="entry name" value="EF_P"/>
    <property type="match status" value="1"/>
</dbReference>
<dbReference type="InterPro" id="IPR008991">
    <property type="entry name" value="Translation_prot_SH3-like_sf"/>
</dbReference>
<evidence type="ECO:0000256" key="3">
    <source>
        <dbReference type="ARBA" id="ARBA00009479"/>
    </source>
</evidence>
<name>A0A1V6C8H1_UNCT6</name>
<dbReference type="InterPro" id="IPR012340">
    <property type="entry name" value="NA-bd_OB-fold"/>
</dbReference>
<evidence type="ECO:0000256" key="5">
    <source>
        <dbReference type="ARBA" id="ARBA00022768"/>
    </source>
</evidence>
<dbReference type="GO" id="GO:0005829">
    <property type="term" value="C:cytosol"/>
    <property type="evidence" value="ECO:0007669"/>
    <property type="project" value="UniProtKB-ARBA"/>
</dbReference>
<dbReference type="Pfam" id="PF01132">
    <property type="entry name" value="EFP"/>
    <property type="match status" value="1"/>
</dbReference>
<evidence type="ECO:0000256" key="7">
    <source>
        <dbReference type="HAMAP-Rule" id="MF_00141"/>
    </source>
</evidence>
<dbReference type="SMART" id="SM01185">
    <property type="entry name" value="EFP"/>
    <property type="match status" value="1"/>
</dbReference>
<comment type="caution">
    <text evidence="12">The sequence shown here is derived from an EMBL/GenBank/DDBJ whole genome shotgun (WGS) entry which is preliminary data.</text>
</comment>
<evidence type="ECO:0000259" key="10">
    <source>
        <dbReference type="SMART" id="SM00841"/>
    </source>
</evidence>
<dbReference type="CDD" id="cd05794">
    <property type="entry name" value="S1_EF-P_repeat_2"/>
    <property type="match status" value="1"/>
</dbReference>
<keyword evidence="6 7" id="KW-0648">Protein biosynthesis</keyword>
<dbReference type="NCBIfam" id="NF001810">
    <property type="entry name" value="PRK00529.1"/>
    <property type="match status" value="1"/>
</dbReference>
<organism evidence="12">
    <name type="scientific">candidate division TA06 bacterium ADurb.Bin131</name>
    <dbReference type="NCBI Taxonomy" id="1852827"/>
    <lineage>
        <taxon>Bacteria</taxon>
        <taxon>Bacteria division TA06</taxon>
    </lineage>
</organism>
<dbReference type="SUPFAM" id="SSF50104">
    <property type="entry name" value="Translation proteins SH3-like domain"/>
    <property type="match status" value="1"/>
</dbReference>
<dbReference type="SUPFAM" id="SSF50249">
    <property type="entry name" value="Nucleic acid-binding proteins"/>
    <property type="match status" value="2"/>
</dbReference>
<dbReference type="Pfam" id="PF09285">
    <property type="entry name" value="Elong-fact-P_C"/>
    <property type="match status" value="1"/>
</dbReference>
<protein>
    <recommendedName>
        <fullName evidence="7 8">Elongation factor P</fullName>
        <shortName evidence="7">EF-P</shortName>
    </recommendedName>
</protein>
<proteinExistence type="inferred from homology"/>
<dbReference type="PIRSF" id="PIRSF005901">
    <property type="entry name" value="EF-P"/>
    <property type="match status" value="1"/>
</dbReference>
<dbReference type="InterPro" id="IPR020599">
    <property type="entry name" value="Transl_elong_fac_P/YeiP"/>
</dbReference>
<comment type="function">
    <text evidence="7">Involved in peptide bond synthesis. Stimulates efficient translation and peptide-bond synthesis on native or reconstituted 70S ribosomes in vitro. Probably functions indirectly by altering the affinity of the ribosome for aminoacyl-tRNA, thus increasing their reactivity as acceptors for peptidyl transferase.</text>
</comment>
<evidence type="ECO:0000256" key="4">
    <source>
        <dbReference type="ARBA" id="ARBA00022490"/>
    </source>
</evidence>
<dbReference type="UniPathway" id="UPA00345"/>
<dbReference type="PANTHER" id="PTHR30053:SF12">
    <property type="entry name" value="ELONGATION FACTOR P (EF-P) FAMILY PROTEIN"/>
    <property type="match status" value="1"/>
</dbReference>
<dbReference type="NCBIfam" id="TIGR00038">
    <property type="entry name" value="efp"/>
    <property type="match status" value="1"/>
</dbReference>
<keyword evidence="5 7" id="KW-0251">Elongation factor</keyword>
<dbReference type="InterPro" id="IPR014722">
    <property type="entry name" value="Rib_uL2_dom2"/>
</dbReference>
<evidence type="ECO:0000256" key="9">
    <source>
        <dbReference type="RuleBase" id="RU004389"/>
    </source>
</evidence>
<reference evidence="12" key="1">
    <citation type="submission" date="2017-02" db="EMBL/GenBank/DDBJ databases">
        <title>Delving into the versatile metabolic prowess of the omnipresent phylum Bacteroidetes.</title>
        <authorList>
            <person name="Nobu M.K."/>
            <person name="Mei R."/>
            <person name="Narihiro T."/>
            <person name="Kuroda K."/>
            <person name="Liu W.-T."/>
        </authorList>
    </citation>
    <scope>NUCLEOTIDE SEQUENCE</scope>
    <source>
        <strain evidence="12">ADurb.Bin131</strain>
    </source>
</reference>
<feature type="domain" description="Elongation factor P C-terminal" evidence="10">
    <location>
        <begin position="128"/>
        <end position="183"/>
    </location>
</feature>
<comment type="subcellular location">
    <subcellularLocation>
        <location evidence="1 7">Cytoplasm</location>
    </subcellularLocation>
</comment>
<evidence type="ECO:0000256" key="8">
    <source>
        <dbReference type="NCBIfam" id="TIGR00038"/>
    </source>
</evidence>
<dbReference type="InterPro" id="IPR001059">
    <property type="entry name" value="Transl_elong_P/YeiP_cen"/>
</dbReference>
<feature type="domain" description="Translation elongation factor P/YeiP central" evidence="11">
    <location>
        <begin position="66"/>
        <end position="120"/>
    </location>
</feature>
<accession>A0A1V6C8H1</accession>
<dbReference type="PANTHER" id="PTHR30053">
    <property type="entry name" value="ELONGATION FACTOR P"/>
    <property type="match status" value="1"/>
</dbReference>
<dbReference type="GO" id="GO:0003746">
    <property type="term" value="F:translation elongation factor activity"/>
    <property type="evidence" value="ECO:0007669"/>
    <property type="project" value="UniProtKB-UniRule"/>
</dbReference>
<evidence type="ECO:0000256" key="1">
    <source>
        <dbReference type="ARBA" id="ARBA00004496"/>
    </source>
</evidence>
<comment type="similarity">
    <text evidence="3 7 9">Belongs to the elongation factor P family.</text>
</comment>
<evidence type="ECO:0000256" key="6">
    <source>
        <dbReference type="ARBA" id="ARBA00022917"/>
    </source>
</evidence>
<dbReference type="Gene3D" id="2.30.30.30">
    <property type="match status" value="1"/>
</dbReference>
<comment type="pathway">
    <text evidence="2 7">Protein biosynthesis; polypeptide chain elongation.</text>
</comment>
<dbReference type="PROSITE" id="PS01275">
    <property type="entry name" value="EFP"/>
    <property type="match status" value="1"/>
</dbReference>
<evidence type="ECO:0000259" key="11">
    <source>
        <dbReference type="SMART" id="SM01185"/>
    </source>
</evidence>
<dbReference type="InterPro" id="IPR011768">
    <property type="entry name" value="Transl_elongation_fac_P"/>
</dbReference>
<dbReference type="SMART" id="SM00841">
    <property type="entry name" value="Elong-fact-P_C"/>
    <property type="match status" value="1"/>
</dbReference>
<dbReference type="Pfam" id="PF08207">
    <property type="entry name" value="EFP_N"/>
    <property type="match status" value="1"/>
</dbReference>
<dbReference type="GO" id="GO:0043043">
    <property type="term" value="P:peptide biosynthetic process"/>
    <property type="evidence" value="ECO:0007669"/>
    <property type="project" value="InterPro"/>
</dbReference>
<dbReference type="CDD" id="cd04470">
    <property type="entry name" value="S1_EF-P_repeat_1"/>
    <property type="match status" value="1"/>
</dbReference>
<keyword evidence="4 7" id="KW-0963">Cytoplasm</keyword>
<sequence length="184" mass="20895">MDAIDLKSGMIIEVDGVLYTVMSAVHTHAQQRRAVIRVKCRDLKSGRTNEFVWRSDKPVNVIYVEEIPLNYLFRDSTGYHFMNSNTYEQIVLPNEIVGDNVYYLLENIEVTGIAHDGKILDIRPPIFIDLKVIETEPGFKGDTVQAAKKPAKLETGLTVQVPLFVNIGDVIRIDTRTNEYVTRV</sequence>
<dbReference type="AlphaFoldDB" id="A0A1V6C8H1"/>
<dbReference type="Proteomes" id="UP000485562">
    <property type="component" value="Unassembled WGS sequence"/>
</dbReference>
<dbReference type="EMBL" id="MWDQ01000092">
    <property type="protein sequence ID" value="OQB73193.1"/>
    <property type="molecule type" value="Genomic_DNA"/>
</dbReference>
<dbReference type="InterPro" id="IPR013185">
    <property type="entry name" value="Transl_elong_KOW-like"/>
</dbReference>
<dbReference type="FunFam" id="2.40.50.140:FF:000004">
    <property type="entry name" value="Elongation factor P"/>
    <property type="match status" value="1"/>
</dbReference>
<dbReference type="InterPro" id="IPR013852">
    <property type="entry name" value="Transl_elong_P/YeiP_CS"/>
</dbReference>
<evidence type="ECO:0000313" key="12">
    <source>
        <dbReference type="EMBL" id="OQB73193.1"/>
    </source>
</evidence>
<evidence type="ECO:0000256" key="2">
    <source>
        <dbReference type="ARBA" id="ARBA00004815"/>
    </source>
</evidence>
<gene>
    <name evidence="12" type="primary">efp_1</name>
    <name evidence="7" type="synonym">efp</name>
    <name evidence="12" type="ORF">BWX89_01079</name>
</gene>
<dbReference type="Gene3D" id="2.40.50.140">
    <property type="entry name" value="Nucleic acid-binding proteins"/>
    <property type="match status" value="2"/>
</dbReference>